<dbReference type="InterPro" id="IPR049012">
    <property type="entry name" value="Mutator_transp_dom"/>
</dbReference>
<name>A0A2G5VQB4_9PELO</name>
<sequence length="654" mass="76122">MSVNCSACGDRIHRKLATKVPRNPKSREIWGGILGAEFLKNCGRYRIPYICLMHFQGGKRTKKNLPRKIPSHEPSQEEHEHWFWDEPIEFQTPRALDEDPEAMEVVSTGADVSEIPKRYKYFFCEKENIVKLLERCWQCQNKSTKMKISYHGIAVTITVFCENCQRTWSWNSTKNCSSNESRPKQKLTEIHMLVTAAIILTGNGYQTVKQIFDVIETPFFSDRTFDRLKSKYLYPAIGIKYNEQMEIVKNFLGETIADGGRLNLMGDGSFDTPGHSALHCRYVIMESLSKLVLDYEVVHHKSGEVKVDMERIACENALQSVMETYDDQVDSFTTDRSKSIATMMIDEFPTVIHYLDSWHFIRSLALDLMKRREQKQFAPMKPWFRSFINHVYWSIQSSGDGDTAKEKLLSFFLHITDIHEGFENCEWFKFRLIKSCEHSESQKQLKNHPDYLNLNDEAHLKSMNVLMAVLQKGNRIDAIKQVSPYFATSSVESFNSRAAHYASKKVYYSLDGFKNRTQIAILDWNSKQLDEMNGTRVVIGEKRFFNKSTKQYSFRKIKTEPDFSWRNDTANIGIRLYKDDKVTDDYETGDDDIEYEDEQDYDSEVRASQQFNADELWNRLELCGDIQGEDDMTEEEQYGESIGIKTEFTVFAKK</sequence>
<evidence type="ECO:0000313" key="3">
    <source>
        <dbReference type="Proteomes" id="UP000230233"/>
    </source>
</evidence>
<feature type="domain" description="Mutator-like transposase" evidence="1">
    <location>
        <begin position="134"/>
        <end position="297"/>
    </location>
</feature>
<dbReference type="AlphaFoldDB" id="A0A2G5VQB4"/>
<reference evidence="3" key="1">
    <citation type="submission" date="2017-10" db="EMBL/GenBank/DDBJ databases">
        <title>Rapid genome shrinkage in a self-fertile nematode reveals novel sperm competition proteins.</title>
        <authorList>
            <person name="Yin D."/>
            <person name="Schwarz E.M."/>
            <person name="Thomas C.G."/>
            <person name="Felde R.L."/>
            <person name="Korf I.F."/>
            <person name="Cutter A.D."/>
            <person name="Schartner C.M."/>
            <person name="Ralston E.J."/>
            <person name="Meyer B.J."/>
            <person name="Haag E.S."/>
        </authorList>
    </citation>
    <scope>NUCLEOTIDE SEQUENCE [LARGE SCALE GENOMIC DNA]</scope>
    <source>
        <strain evidence="3">JU1422</strain>
    </source>
</reference>
<dbReference type="Pfam" id="PF20700">
    <property type="entry name" value="Mutator"/>
    <property type="match status" value="1"/>
</dbReference>
<dbReference type="EMBL" id="PDUG01000001">
    <property type="protein sequence ID" value="PIC53871.1"/>
    <property type="molecule type" value="Genomic_DNA"/>
</dbReference>
<evidence type="ECO:0000259" key="1">
    <source>
        <dbReference type="Pfam" id="PF20700"/>
    </source>
</evidence>
<dbReference type="PANTHER" id="PTHR31751">
    <property type="entry name" value="SI:CH211-108C17.2-RELATED-RELATED"/>
    <property type="match status" value="1"/>
</dbReference>
<dbReference type="PANTHER" id="PTHR31751:SF42">
    <property type="entry name" value="PROTEIN CBG10204"/>
    <property type="match status" value="1"/>
</dbReference>
<organism evidence="2 3">
    <name type="scientific">Caenorhabditis nigoni</name>
    <dbReference type="NCBI Taxonomy" id="1611254"/>
    <lineage>
        <taxon>Eukaryota</taxon>
        <taxon>Metazoa</taxon>
        <taxon>Ecdysozoa</taxon>
        <taxon>Nematoda</taxon>
        <taxon>Chromadorea</taxon>
        <taxon>Rhabditida</taxon>
        <taxon>Rhabditina</taxon>
        <taxon>Rhabditomorpha</taxon>
        <taxon>Rhabditoidea</taxon>
        <taxon>Rhabditidae</taxon>
        <taxon>Peloderinae</taxon>
        <taxon>Caenorhabditis</taxon>
    </lineage>
</organism>
<proteinExistence type="predicted"/>
<keyword evidence="3" id="KW-1185">Reference proteome</keyword>
<dbReference type="OrthoDB" id="5876583at2759"/>
<comment type="caution">
    <text evidence="2">The sequence shown here is derived from an EMBL/GenBank/DDBJ whole genome shotgun (WGS) entry which is preliminary data.</text>
</comment>
<gene>
    <name evidence="2" type="primary">Cnig_chr_I.g3379</name>
    <name evidence="2" type="ORF">B9Z55_003379</name>
</gene>
<protein>
    <recommendedName>
        <fullName evidence="1">Mutator-like transposase domain-containing protein</fullName>
    </recommendedName>
</protein>
<evidence type="ECO:0000313" key="2">
    <source>
        <dbReference type="EMBL" id="PIC53871.1"/>
    </source>
</evidence>
<dbReference type="Proteomes" id="UP000230233">
    <property type="component" value="Chromosome I"/>
</dbReference>
<accession>A0A2G5VQB4</accession>